<accession>A0AAE1H2K4</accession>
<dbReference type="Proteomes" id="UP001219518">
    <property type="component" value="Unassembled WGS sequence"/>
</dbReference>
<protein>
    <submittedName>
        <fullName evidence="1">GTP 3',8-cyclase</fullName>
    </submittedName>
</protein>
<dbReference type="AlphaFoldDB" id="A0AAE1H2K4"/>
<name>A0AAE1H2K4_9NEOP</name>
<keyword evidence="2" id="KW-1185">Reference proteome</keyword>
<reference evidence="1" key="1">
    <citation type="submission" date="2021-07" db="EMBL/GenBank/DDBJ databases">
        <authorList>
            <person name="Catto M.A."/>
            <person name="Jacobson A."/>
            <person name="Kennedy G."/>
            <person name="Labadie P."/>
            <person name="Hunt B.G."/>
            <person name="Srinivasan R."/>
        </authorList>
    </citation>
    <scope>NUCLEOTIDE SEQUENCE</scope>
    <source>
        <strain evidence="1">PL_HMW_Pooled</strain>
        <tissue evidence="1">Head</tissue>
    </source>
</reference>
<sequence>MNFGRVKNCPLSGWIQQAKVSLRNTVNELDCELGADNYYVPKPPTARMGLKKRPQCIFTGYAHCKKEKCLRRYVFSVPQCPEADQQTCKVNVYVHGEVHHSQETDKSTIRFMPFMKFTVPAAWWSSHYVVGKRSLKKGWVEELTDRFKKEKPEGVYCSLSNATNQVSISRSATTKKGGPRRAPRFKAEMYCTGKPTCSRSYKFTIHELNMSDGPHTVHVAELIED</sequence>
<proteinExistence type="predicted"/>
<comment type="caution">
    <text evidence="1">The sequence shown here is derived from an EMBL/GenBank/DDBJ whole genome shotgun (WGS) entry which is preliminary data.</text>
</comment>
<organism evidence="1 2">
    <name type="scientific">Frankliniella fusca</name>
    <dbReference type="NCBI Taxonomy" id="407009"/>
    <lineage>
        <taxon>Eukaryota</taxon>
        <taxon>Metazoa</taxon>
        <taxon>Ecdysozoa</taxon>
        <taxon>Arthropoda</taxon>
        <taxon>Hexapoda</taxon>
        <taxon>Insecta</taxon>
        <taxon>Pterygota</taxon>
        <taxon>Neoptera</taxon>
        <taxon>Paraneoptera</taxon>
        <taxon>Thysanoptera</taxon>
        <taxon>Terebrantia</taxon>
        <taxon>Thripoidea</taxon>
        <taxon>Thripidae</taxon>
        <taxon>Frankliniella</taxon>
    </lineage>
</organism>
<gene>
    <name evidence="1" type="ORF">KUF71_023079</name>
</gene>
<dbReference type="EMBL" id="JAHWGI010000331">
    <property type="protein sequence ID" value="KAK3913622.1"/>
    <property type="molecule type" value="Genomic_DNA"/>
</dbReference>
<evidence type="ECO:0000313" key="2">
    <source>
        <dbReference type="Proteomes" id="UP001219518"/>
    </source>
</evidence>
<reference evidence="1" key="2">
    <citation type="journal article" date="2023" name="BMC Genomics">
        <title>Pest status, molecular evolution, and epigenetic factors derived from the genome assembly of Frankliniella fusca, a thysanopteran phytovirus vector.</title>
        <authorList>
            <person name="Catto M.A."/>
            <person name="Labadie P.E."/>
            <person name="Jacobson A.L."/>
            <person name="Kennedy G.G."/>
            <person name="Srinivasan R."/>
            <person name="Hunt B.G."/>
        </authorList>
    </citation>
    <scope>NUCLEOTIDE SEQUENCE</scope>
    <source>
        <strain evidence="1">PL_HMW_Pooled</strain>
    </source>
</reference>
<evidence type="ECO:0000313" key="1">
    <source>
        <dbReference type="EMBL" id="KAK3913622.1"/>
    </source>
</evidence>